<keyword evidence="3" id="KW-1185">Reference proteome</keyword>
<evidence type="ECO:0000313" key="2">
    <source>
        <dbReference type="EMBL" id="BBU47471.1"/>
    </source>
</evidence>
<keyword evidence="1" id="KW-1133">Transmembrane helix</keyword>
<gene>
    <name evidence="2" type="ORF">JPM2_1640</name>
</gene>
<dbReference type="RefSeq" id="WP_161552984.1">
    <property type="nucleotide sequence ID" value="NZ_AP022325.1"/>
</dbReference>
<reference evidence="2 3" key="1">
    <citation type="submission" date="2020-01" db="EMBL/GenBank/DDBJ databases">
        <title>Complete genome sequence of Mycoplasma felis strain Myco-2.</title>
        <authorList>
            <person name="Kinoshita Y."/>
            <person name="Niwa H."/>
            <person name="Uchida-Fujii E."/>
            <person name="Nukada T."/>
        </authorList>
    </citation>
    <scope>NUCLEOTIDE SEQUENCE [LARGE SCALE GENOMIC DNA]</scope>
    <source>
        <strain evidence="2 3">Myco-2</strain>
    </source>
</reference>
<keyword evidence="1" id="KW-0472">Membrane</keyword>
<sequence length="80" mass="8873">MKLNELKEIKEEDLKNTNVGFAFTSMLSGISLLVSSLSSIVGLLKSAFSSSGEIKDKTNTYKWNYETKSTNSSKNNITIF</sequence>
<protein>
    <submittedName>
        <fullName evidence="2">Uncharacterized protein</fullName>
    </submittedName>
</protein>
<name>A0A809RTU7_9BACT</name>
<dbReference type="AlphaFoldDB" id="A0A809RTU7"/>
<accession>A0A809RTU7</accession>
<keyword evidence="1" id="KW-0812">Transmembrane</keyword>
<dbReference type="Proteomes" id="UP000464317">
    <property type="component" value="Chromosome"/>
</dbReference>
<dbReference type="KEGG" id="mfel:JPM2_1640"/>
<organism evidence="2 3">
    <name type="scientific">Mycoplasmopsis felis</name>
    <dbReference type="NCBI Taxonomy" id="33923"/>
    <lineage>
        <taxon>Bacteria</taxon>
        <taxon>Bacillati</taxon>
        <taxon>Mycoplasmatota</taxon>
        <taxon>Mycoplasmoidales</taxon>
        <taxon>Metamycoplasmataceae</taxon>
        <taxon>Mycoplasmopsis</taxon>
    </lineage>
</organism>
<evidence type="ECO:0000256" key="1">
    <source>
        <dbReference type="SAM" id="Phobius"/>
    </source>
</evidence>
<feature type="transmembrane region" description="Helical" evidence="1">
    <location>
        <begin position="20"/>
        <end position="44"/>
    </location>
</feature>
<evidence type="ECO:0000313" key="3">
    <source>
        <dbReference type="Proteomes" id="UP000464317"/>
    </source>
</evidence>
<dbReference type="EMBL" id="AP022325">
    <property type="protein sequence ID" value="BBU47471.1"/>
    <property type="molecule type" value="Genomic_DNA"/>
</dbReference>
<proteinExistence type="predicted"/>